<dbReference type="GO" id="GO:0016282">
    <property type="term" value="C:eukaryotic 43S preinitiation complex"/>
    <property type="evidence" value="ECO:0007669"/>
    <property type="project" value="UniProtKB-UniRule"/>
</dbReference>
<dbReference type="InterPro" id="IPR019382">
    <property type="entry name" value="eIF3l"/>
</dbReference>
<evidence type="ECO:0000259" key="13">
    <source>
        <dbReference type="Pfam" id="PF01883"/>
    </source>
</evidence>
<protein>
    <recommendedName>
        <fullName evidence="12">Eukaryotic translation initiation factor 3 subunit L</fullName>
        <shortName evidence="12">eIF3l</shortName>
    </recommendedName>
</protein>
<dbReference type="GO" id="GO:0097361">
    <property type="term" value="C:cytosolic [4Fe-4S] assembly targeting complex"/>
    <property type="evidence" value="ECO:0007669"/>
    <property type="project" value="UniProtKB-ARBA"/>
</dbReference>
<dbReference type="InterPro" id="IPR002744">
    <property type="entry name" value="MIP18-like"/>
</dbReference>
<dbReference type="GO" id="GO:0003743">
    <property type="term" value="F:translation initiation factor activity"/>
    <property type="evidence" value="ECO:0007669"/>
    <property type="project" value="UniProtKB-UniRule"/>
</dbReference>
<dbReference type="GO" id="GO:0006397">
    <property type="term" value="P:mRNA processing"/>
    <property type="evidence" value="ECO:0007669"/>
    <property type="project" value="UniProtKB-KW"/>
</dbReference>
<comment type="function">
    <text evidence="12">Component of the eukaryotic translation initiation factor 3 (eIF-3) complex, which is involved in protein synthesis of a specialized repertoire of mRNAs and, together with other initiation factors, stimulates binding of mRNA and methionyl-tRNAi to the 40S ribosome. The eIF-3 complex specifically targets and initiates translation of a subset of mRNAs involved in cell proliferation.</text>
</comment>
<keyword evidence="5 12" id="KW-0396">Initiation factor</keyword>
<evidence type="ECO:0000256" key="2">
    <source>
        <dbReference type="ARBA" id="ARBA00010028"/>
    </source>
</evidence>
<comment type="subcellular location">
    <subcellularLocation>
        <location evidence="12">Cytoplasm</location>
    </subcellularLocation>
    <subcellularLocation>
        <location evidence="1">Nucleus</location>
    </subcellularLocation>
</comment>
<comment type="subunit">
    <text evidence="12">Component of the eukaryotic translation initiation factor 3 (eIF-3) complex.</text>
</comment>
<comment type="similarity">
    <text evidence="12">Belongs to the eIF-3 subunit L family.</text>
</comment>
<dbReference type="Pfam" id="PF01883">
    <property type="entry name" value="FeS_assembly_P"/>
    <property type="match status" value="1"/>
</dbReference>
<sequence>MNKPFSEGYSSLRDDVRTFIVNLHHHIKGKNIIEIENDTQIRFPKLTEQYFMTTRWPSVDIIAQIVDDKLFLMLYNELYYRHIYAHVSTGLTVEDRIQSYLNYAALFETLLKAEQPIDLVLPNQWLWDIIDEFLYQFQKFCSYRNRLKLKPEDEAQLSKSPTVWSIHSVLNVLHSFVAKSNINEQLSYYAKQGDPDDIADEFGRCVLYKMLGFFSLIGLCRLHCLLGDYYTAIKVLENIKLNRFEMYHEVPTCHITTGYYVGFSFMMMRSYQNAVSTLQSTLSYKSRAIGLLSQRADLKEYVNKQADQMMSLLAICLTMIPTSDDYNVDLDRREKFVETVNRLQQLDETEFASSFDLGCPKFVSPEIPYYAKLSLTMDSISPLEPQRQQIDLFKTEIAQQIELLRLRSYLKLYTNISASKLANFMNVSEPALHMQLMAYKYRLKQAMNQIDAVGDVNDIRASINADFNSSHQMHPHLDFYVDGSTIYVADTIVDRRFSEFFILQVEQLQQSNLNHIRIIFLSVCLAILFPMIENLTPVLHVPIKPRLNKLHLNTDNFEWNGQREPIDKTEIFDHIRDIRDPEHPHSLEVLGVLSDDWININDNESWVCVEYSPTIPGCSMATLIGLAIKVKLIRSLPRRFKIEVKVKSGTHDAEDEINKQLADKERVAAALENPALLKLSTLIVKRTENQVTILPIEQKLLTSSAYFEVLVTSSLWLLLSHLLIMSTTETDKPSKFMEKLRELHLRVNEARKSNHVEVVEEDKRSKLPSNWEIRQKRLQWEEDDEQFKIECKKQQIDPDRMRALDVSADIVDRLENRRRKKCNTDEGFSTYADASHRKYLKMTKHIKPDLVTYQKEKEKLGELAFPTADTIGLTDRKDTPEAVERLAKQIIEQGIKRKAYSRRRPFDADADIDYINERNKRYNELLDRHYGKYTAEIKQNLERGTAI</sequence>
<keyword evidence="9 12" id="KW-0648">Protein biosynthesis</keyword>
<keyword evidence="4 12" id="KW-0963">Cytoplasm</keyword>
<reference evidence="14" key="1">
    <citation type="submission" date="2022-04" db="EMBL/GenBank/DDBJ databases">
        <authorList>
            <person name="Xu L."/>
            <person name="Lv Z."/>
        </authorList>
    </citation>
    <scope>NUCLEOTIDE SEQUENCE</scope>
    <source>
        <strain evidence="14">LV_2022a</strain>
    </source>
</reference>
<dbReference type="Proteomes" id="UP001292079">
    <property type="component" value="Unassembled WGS sequence"/>
</dbReference>
<dbReference type="GO" id="GO:0008380">
    <property type="term" value="P:RNA splicing"/>
    <property type="evidence" value="ECO:0007669"/>
    <property type="project" value="UniProtKB-KW"/>
</dbReference>
<dbReference type="GO" id="GO:0001732">
    <property type="term" value="P:formation of cytoplasmic translation initiation complex"/>
    <property type="evidence" value="ECO:0007669"/>
    <property type="project" value="UniProtKB-UniRule"/>
</dbReference>
<comment type="similarity">
    <text evidence="3">Belongs to the MIP18 family.</text>
</comment>
<evidence type="ECO:0000256" key="10">
    <source>
        <dbReference type="ARBA" id="ARBA00023187"/>
    </source>
</evidence>
<evidence type="ECO:0000256" key="1">
    <source>
        <dbReference type="ARBA" id="ARBA00004123"/>
    </source>
</evidence>
<reference evidence="14" key="2">
    <citation type="journal article" date="2023" name="Infect Dis Poverty">
        <title>Chromosome-scale genome of the human blood fluke Schistosoma mekongi and its implications for public health.</title>
        <authorList>
            <person name="Zhou M."/>
            <person name="Xu L."/>
            <person name="Xu D."/>
            <person name="Chen W."/>
            <person name="Khan J."/>
            <person name="Hu Y."/>
            <person name="Huang H."/>
            <person name="Wei H."/>
            <person name="Zhang Y."/>
            <person name="Chusongsang P."/>
            <person name="Tanasarnprasert K."/>
            <person name="Hu X."/>
            <person name="Limpanont Y."/>
            <person name="Lv Z."/>
        </authorList>
    </citation>
    <scope>NUCLEOTIDE SEQUENCE</scope>
    <source>
        <strain evidence="14">LV_2022a</strain>
    </source>
</reference>
<dbReference type="Pfam" id="PF10255">
    <property type="entry name" value="Paf67"/>
    <property type="match status" value="1"/>
</dbReference>
<dbReference type="EMBL" id="JALJAT010000007">
    <property type="protein sequence ID" value="KAK4468041.1"/>
    <property type="molecule type" value="Genomic_DNA"/>
</dbReference>
<evidence type="ECO:0000256" key="3">
    <source>
        <dbReference type="ARBA" id="ARBA00010381"/>
    </source>
</evidence>
<evidence type="ECO:0000256" key="12">
    <source>
        <dbReference type="HAMAP-Rule" id="MF_03011"/>
    </source>
</evidence>
<proteinExistence type="inferred from homology"/>
<dbReference type="Gene3D" id="6.10.250.1280">
    <property type="match status" value="1"/>
</dbReference>
<dbReference type="GO" id="GO:0007059">
    <property type="term" value="P:chromosome segregation"/>
    <property type="evidence" value="ECO:0007669"/>
    <property type="project" value="UniProtKB-KW"/>
</dbReference>
<evidence type="ECO:0000256" key="4">
    <source>
        <dbReference type="ARBA" id="ARBA00022490"/>
    </source>
</evidence>
<accession>A0AAE2D1T5</accession>
<gene>
    <name evidence="14" type="ORF">MN116_008217</name>
</gene>
<dbReference type="GO" id="GO:0005681">
    <property type="term" value="C:spliceosomal complex"/>
    <property type="evidence" value="ECO:0007669"/>
    <property type="project" value="UniProtKB-KW"/>
</dbReference>
<dbReference type="InterPro" id="IPR034904">
    <property type="entry name" value="FSCA_dom_sf"/>
</dbReference>
<dbReference type="GO" id="GO:0005852">
    <property type="term" value="C:eukaryotic translation initiation factor 3 complex"/>
    <property type="evidence" value="ECO:0007669"/>
    <property type="project" value="UniProtKB-UniRule"/>
</dbReference>
<dbReference type="AlphaFoldDB" id="A0AAE2D1T5"/>
<keyword evidence="6" id="KW-0507">mRNA processing</keyword>
<evidence type="ECO:0000256" key="6">
    <source>
        <dbReference type="ARBA" id="ARBA00022664"/>
    </source>
</evidence>
<dbReference type="FunFam" id="3.30.300.130:FF:000005">
    <property type="entry name" value="Mitotic spindle-associated mmxd complex subunit"/>
    <property type="match status" value="1"/>
</dbReference>
<feature type="domain" description="MIP18 family-like" evidence="13">
    <location>
        <begin position="568"/>
        <end position="646"/>
    </location>
</feature>
<dbReference type="Pfam" id="PF08231">
    <property type="entry name" value="SYF2"/>
    <property type="match status" value="1"/>
</dbReference>
<evidence type="ECO:0000256" key="7">
    <source>
        <dbReference type="ARBA" id="ARBA00022728"/>
    </source>
</evidence>
<keyword evidence="10" id="KW-0508">mRNA splicing</keyword>
<name>A0AAE2D1T5_SCHME</name>
<evidence type="ECO:0000313" key="14">
    <source>
        <dbReference type="EMBL" id="KAK4468041.1"/>
    </source>
</evidence>
<evidence type="ECO:0000256" key="5">
    <source>
        <dbReference type="ARBA" id="ARBA00022540"/>
    </source>
</evidence>
<keyword evidence="11" id="KW-0539">Nucleus</keyword>
<dbReference type="SUPFAM" id="SSF117916">
    <property type="entry name" value="Fe-S cluster assembly (FSCA) domain-like"/>
    <property type="match status" value="1"/>
</dbReference>
<evidence type="ECO:0000256" key="11">
    <source>
        <dbReference type="ARBA" id="ARBA00023242"/>
    </source>
</evidence>
<dbReference type="InterPro" id="IPR013260">
    <property type="entry name" value="mRNA_splic_SYF2"/>
</dbReference>
<evidence type="ECO:0000256" key="9">
    <source>
        <dbReference type="ARBA" id="ARBA00022917"/>
    </source>
</evidence>
<keyword evidence="8" id="KW-0159">Chromosome partition</keyword>
<dbReference type="HAMAP" id="MF_03011">
    <property type="entry name" value="eIF3l"/>
    <property type="match status" value="1"/>
</dbReference>
<evidence type="ECO:0000256" key="8">
    <source>
        <dbReference type="ARBA" id="ARBA00022829"/>
    </source>
</evidence>
<keyword evidence="15" id="KW-1185">Reference proteome</keyword>
<dbReference type="PANTHER" id="PTHR13242">
    <property type="entry name" value="EUKARYOTIC TRANSLATION INITIATION FACTOR 3"/>
    <property type="match status" value="1"/>
</dbReference>
<dbReference type="Gene3D" id="3.30.300.130">
    <property type="entry name" value="Fe-S cluster assembly (FSCA)"/>
    <property type="match status" value="1"/>
</dbReference>
<keyword evidence="7" id="KW-0747">Spliceosome</keyword>
<comment type="caution">
    <text evidence="14">The sequence shown here is derived from an EMBL/GenBank/DDBJ whole genome shotgun (WGS) entry which is preliminary data.</text>
</comment>
<evidence type="ECO:0000313" key="15">
    <source>
        <dbReference type="Proteomes" id="UP001292079"/>
    </source>
</evidence>
<comment type="similarity">
    <text evidence="2">Belongs to the SYF2 family.</text>
</comment>
<dbReference type="PANTHER" id="PTHR13242:SF0">
    <property type="entry name" value="EUKARYOTIC TRANSLATION INITIATION FACTOR 3 SUBUNIT L"/>
    <property type="match status" value="1"/>
</dbReference>
<dbReference type="GO" id="GO:0033290">
    <property type="term" value="C:eukaryotic 48S preinitiation complex"/>
    <property type="evidence" value="ECO:0007669"/>
    <property type="project" value="UniProtKB-UniRule"/>
</dbReference>
<organism evidence="14 15">
    <name type="scientific">Schistosoma mekongi</name>
    <name type="common">Parasitic worm</name>
    <dbReference type="NCBI Taxonomy" id="38744"/>
    <lineage>
        <taxon>Eukaryota</taxon>
        <taxon>Metazoa</taxon>
        <taxon>Spiralia</taxon>
        <taxon>Lophotrochozoa</taxon>
        <taxon>Platyhelminthes</taxon>
        <taxon>Trematoda</taxon>
        <taxon>Digenea</taxon>
        <taxon>Strigeidida</taxon>
        <taxon>Schistosomatoidea</taxon>
        <taxon>Schistosomatidae</taxon>
        <taxon>Schistosoma</taxon>
    </lineage>
</organism>